<gene>
    <name evidence="11" type="ORF">H0A68_02665</name>
</gene>
<dbReference type="GO" id="GO:0005886">
    <property type="term" value="C:plasma membrane"/>
    <property type="evidence" value="ECO:0007669"/>
    <property type="project" value="UniProtKB-SubCell"/>
</dbReference>
<feature type="transmembrane region" description="Helical" evidence="9">
    <location>
        <begin position="229"/>
        <end position="251"/>
    </location>
</feature>
<feature type="region of interest" description="Disordered" evidence="8">
    <location>
        <begin position="542"/>
        <end position="568"/>
    </location>
</feature>
<sequence>MEAFFLANIAPIMFCTLVVLLLTGLPVAFSLAANGMLFGLIGIEMGLIPVALFQALPQRVFGVMANDTLLAVPFFTFMGLILERSGMAEDLLETVGQLFGPLRGGLAIAVVLVGALLAATTGVVSASVISMGLISLPIMLRYGYDRRLATGVIAASGTLSQIIPPSIVLIVLADQLGRSVGDMYKGAFVPGALLTGLYVLYVVIVAILRPKAAPAIPPEDRNFVEPSGSHGIPSLLALMSVAVLASVAGVNMFLPGSAHIDELIVTGVLIWGCTAFVCALLNKYLRLGLLSQIAERVTFVMIPPLALIFLVLGTIFIGVATPTEGGAMGAVGALIMAISRRRLSWSLLSQAVNKTAALTCFVVFILIGSSVFSLSFRAVNGDLWVEDLLIGLPGGEMGFLIAISVLTFGLAFFLDFFELAFIVIPLIGPVADKMGIDLIWLGVLLAVNMQTSFMHPPFGFALFYLRSVAPKDDYTDRVSGQRIKRVTTGEIYWGSVPFIVLQIIMVMAVLAFPGMVTHYKAGRVAVDVESVEIDTSSFGNFGRTRPAGSDSGPLSGSSPAPDLNALFE</sequence>
<evidence type="ECO:0000256" key="6">
    <source>
        <dbReference type="ARBA" id="ARBA00023136"/>
    </source>
</evidence>
<evidence type="ECO:0000256" key="7">
    <source>
        <dbReference type="RuleBase" id="RU369079"/>
    </source>
</evidence>
<evidence type="ECO:0000256" key="8">
    <source>
        <dbReference type="SAM" id="MobiDB-lite"/>
    </source>
</evidence>
<feature type="domain" description="TRAP C4-dicarboxylate transport system permease DctM subunit" evidence="10">
    <location>
        <begin position="14"/>
        <end position="515"/>
    </location>
</feature>
<keyword evidence="5 9" id="KW-1133">Transmembrane helix</keyword>
<dbReference type="OrthoDB" id="9777699at2"/>
<dbReference type="PANTHER" id="PTHR33362">
    <property type="entry name" value="SIALIC ACID TRAP TRANSPORTER PERMEASE PROTEIN SIAT-RELATED"/>
    <property type="match status" value="1"/>
</dbReference>
<comment type="caution">
    <text evidence="11">The sequence shown here is derived from an EMBL/GenBank/DDBJ whole genome shotgun (WGS) entry which is preliminary data.</text>
</comment>
<keyword evidence="4 9" id="KW-0812">Transmembrane</keyword>
<dbReference type="InterPro" id="IPR004681">
    <property type="entry name" value="TRAP_DctM"/>
</dbReference>
<dbReference type="AlphaFoldDB" id="A0A853FB33"/>
<evidence type="ECO:0000256" key="4">
    <source>
        <dbReference type="ARBA" id="ARBA00022692"/>
    </source>
</evidence>
<feature type="transmembrane region" description="Helical" evidence="9">
    <location>
        <begin position="355"/>
        <end position="379"/>
    </location>
</feature>
<dbReference type="EMBL" id="JACCEW010000001">
    <property type="protein sequence ID" value="NYT35761.1"/>
    <property type="molecule type" value="Genomic_DNA"/>
</dbReference>
<evidence type="ECO:0000259" key="10">
    <source>
        <dbReference type="Pfam" id="PF06808"/>
    </source>
</evidence>
<keyword evidence="2" id="KW-1003">Cell membrane</keyword>
<dbReference type="RefSeq" id="WP_129967717.1">
    <property type="nucleotide sequence ID" value="NZ_JACCEW010000001.1"/>
</dbReference>
<comment type="function">
    <text evidence="7">Part of the tripartite ATP-independent periplasmic (TRAP) transport system.</text>
</comment>
<reference evidence="11 12" key="1">
    <citation type="submission" date="2020-07" db="EMBL/GenBank/DDBJ databases">
        <title>Taxonomic revisions and descriptions of new bacterial species based on genomic comparisons in the high-G+C-content subgroup of the family Alcaligenaceae.</title>
        <authorList>
            <person name="Szabo A."/>
            <person name="Felfoldi T."/>
        </authorList>
    </citation>
    <scope>NUCLEOTIDE SEQUENCE [LARGE SCALE GENOMIC DNA]</scope>
    <source>
        <strain evidence="11 12">DSM 25264</strain>
    </source>
</reference>
<accession>A0A853FB33</accession>
<keyword evidence="7" id="KW-0813">Transport</keyword>
<feature type="transmembrane region" description="Helical" evidence="9">
    <location>
        <begin position="37"/>
        <end position="56"/>
    </location>
</feature>
<dbReference type="InterPro" id="IPR010656">
    <property type="entry name" value="DctM"/>
</dbReference>
<evidence type="ECO:0000256" key="9">
    <source>
        <dbReference type="SAM" id="Phobius"/>
    </source>
</evidence>
<keyword evidence="6 9" id="KW-0472">Membrane</keyword>
<evidence type="ECO:0000256" key="1">
    <source>
        <dbReference type="ARBA" id="ARBA00004429"/>
    </source>
</evidence>
<feature type="transmembrane region" description="Helical" evidence="9">
    <location>
        <begin position="148"/>
        <end position="172"/>
    </location>
</feature>
<proteinExistence type="predicted"/>
<feature type="transmembrane region" description="Helical" evidence="9">
    <location>
        <begin position="12"/>
        <end position="31"/>
    </location>
</feature>
<comment type="subcellular location">
    <subcellularLocation>
        <location evidence="1 7">Cell inner membrane</location>
        <topology evidence="1 7">Multi-pass membrane protein</topology>
    </subcellularLocation>
</comment>
<dbReference type="GO" id="GO:0022857">
    <property type="term" value="F:transmembrane transporter activity"/>
    <property type="evidence" value="ECO:0007669"/>
    <property type="project" value="UniProtKB-UniRule"/>
</dbReference>
<feature type="transmembrane region" description="Helical" evidence="9">
    <location>
        <begin position="297"/>
        <end position="319"/>
    </location>
</feature>
<protein>
    <submittedName>
        <fullName evidence="11">TRAP transporter large permease subunit</fullName>
    </submittedName>
</protein>
<evidence type="ECO:0000313" key="11">
    <source>
        <dbReference type="EMBL" id="NYT35761.1"/>
    </source>
</evidence>
<keyword evidence="3 7" id="KW-0997">Cell inner membrane</keyword>
<keyword evidence="12" id="KW-1185">Reference proteome</keyword>
<organism evidence="11 12">
    <name type="scientific">Allopusillimonas soli</name>
    <dbReference type="NCBI Taxonomy" id="659016"/>
    <lineage>
        <taxon>Bacteria</taxon>
        <taxon>Pseudomonadati</taxon>
        <taxon>Pseudomonadota</taxon>
        <taxon>Betaproteobacteria</taxon>
        <taxon>Burkholderiales</taxon>
        <taxon>Alcaligenaceae</taxon>
        <taxon>Allopusillimonas</taxon>
    </lineage>
</organism>
<evidence type="ECO:0000256" key="3">
    <source>
        <dbReference type="ARBA" id="ARBA00022519"/>
    </source>
</evidence>
<feature type="transmembrane region" description="Helical" evidence="9">
    <location>
        <begin position="187"/>
        <end position="208"/>
    </location>
</feature>
<evidence type="ECO:0000256" key="2">
    <source>
        <dbReference type="ARBA" id="ARBA00022475"/>
    </source>
</evidence>
<feature type="transmembrane region" description="Helical" evidence="9">
    <location>
        <begin position="263"/>
        <end position="285"/>
    </location>
</feature>
<dbReference type="Pfam" id="PF06808">
    <property type="entry name" value="DctM"/>
    <property type="match status" value="1"/>
</dbReference>
<name>A0A853FB33_9BURK</name>
<feature type="transmembrane region" description="Helical" evidence="9">
    <location>
        <begin position="491"/>
        <end position="513"/>
    </location>
</feature>
<feature type="transmembrane region" description="Helical" evidence="9">
    <location>
        <begin position="399"/>
        <end position="426"/>
    </location>
</feature>
<evidence type="ECO:0000313" key="12">
    <source>
        <dbReference type="Proteomes" id="UP000580517"/>
    </source>
</evidence>
<feature type="transmembrane region" description="Helical" evidence="9">
    <location>
        <begin position="68"/>
        <end position="86"/>
    </location>
</feature>
<dbReference type="Proteomes" id="UP000580517">
    <property type="component" value="Unassembled WGS sequence"/>
</dbReference>
<evidence type="ECO:0000256" key="5">
    <source>
        <dbReference type="ARBA" id="ARBA00022989"/>
    </source>
</evidence>
<dbReference type="PANTHER" id="PTHR33362:SF7">
    <property type="entry name" value="SLL1103 PROTEIN"/>
    <property type="match status" value="1"/>
</dbReference>
<feature type="compositionally biased region" description="Low complexity" evidence="8">
    <location>
        <begin position="546"/>
        <end position="568"/>
    </location>
</feature>
<feature type="transmembrane region" description="Helical" evidence="9">
    <location>
        <begin position="106"/>
        <end position="136"/>
    </location>
</feature>